<dbReference type="PANTHER" id="PTHR34986">
    <property type="entry name" value="EVOLVED BETA-GALACTOSIDASE SUBUNIT BETA"/>
    <property type="match status" value="1"/>
</dbReference>
<accession>A0A1B1U406</accession>
<dbReference type="InterPro" id="IPR037012">
    <property type="entry name" value="NanQ/TabA/YiaL_sf"/>
</dbReference>
<keyword evidence="2" id="KW-1185">Reference proteome</keyword>
<dbReference type="GO" id="GO:0005829">
    <property type="term" value="C:cytosol"/>
    <property type="evidence" value="ECO:0007669"/>
    <property type="project" value="TreeGrafter"/>
</dbReference>
<evidence type="ECO:0008006" key="3">
    <source>
        <dbReference type="Google" id="ProtNLM"/>
    </source>
</evidence>
<dbReference type="STRING" id="222136.BBW65_01090"/>
<protein>
    <recommendedName>
        <fullName evidence="3">YhcH/YjgK/YiaL family protein</fullName>
    </recommendedName>
</protein>
<dbReference type="KEGG" id="het:BBW65_01090"/>
<reference evidence="2" key="1">
    <citation type="submission" date="2016-07" db="EMBL/GenBank/DDBJ databases">
        <authorList>
            <person name="Florea S."/>
            <person name="Webb J.S."/>
            <person name="Jaromczyk J."/>
            <person name="Schardl C.L."/>
        </authorList>
    </citation>
    <scope>NUCLEOTIDE SEQUENCE [LARGE SCALE GENOMIC DNA]</scope>
    <source>
        <strain evidence="2">MIT 01-6242</strain>
    </source>
</reference>
<dbReference type="EMBL" id="CP016503">
    <property type="protein sequence ID" value="ANV97493.1"/>
    <property type="molecule type" value="Genomic_DNA"/>
</dbReference>
<dbReference type="OrthoDB" id="6196468at2"/>
<dbReference type="InterPro" id="IPR004375">
    <property type="entry name" value="NanQ/TabA/YiaL"/>
</dbReference>
<dbReference type="Pfam" id="PF04074">
    <property type="entry name" value="DUF386"/>
    <property type="match status" value="1"/>
</dbReference>
<evidence type="ECO:0000313" key="2">
    <source>
        <dbReference type="Proteomes" id="UP000092884"/>
    </source>
</evidence>
<evidence type="ECO:0000313" key="1">
    <source>
        <dbReference type="EMBL" id="ANV97493.1"/>
    </source>
</evidence>
<dbReference type="Gene3D" id="2.60.120.370">
    <property type="entry name" value="YhcH/YjgK/YiaL"/>
    <property type="match status" value="1"/>
</dbReference>
<dbReference type="RefSeq" id="WP_066338568.1">
    <property type="nucleotide sequence ID" value="NZ_CP016503.1"/>
</dbReference>
<gene>
    <name evidence="1" type="ORF">BBW65_01090</name>
</gene>
<dbReference type="PANTHER" id="PTHR34986:SF1">
    <property type="entry name" value="PROTEIN YIAL"/>
    <property type="match status" value="1"/>
</dbReference>
<dbReference type="AlphaFoldDB" id="A0A1B1U406"/>
<dbReference type="NCBIfam" id="TIGR00022">
    <property type="entry name" value="YhcH/YjgK/YiaL family protein"/>
    <property type="match status" value="1"/>
</dbReference>
<name>A0A1B1U406_9HELI</name>
<organism evidence="1 2">
    <name type="scientific">Helicobacter enhydrae</name>
    <dbReference type="NCBI Taxonomy" id="222136"/>
    <lineage>
        <taxon>Bacteria</taxon>
        <taxon>Pseudomonadati</taxon>
        <taxon>Campylobacterota</taxon>
        <taxon>Epsilonproteobacteria</taxon>
        <taxon>Campylobacterales</taxon>
        <taxon>Helicobacteraceae</taxon>
        <taxon>Helicobacter</taxon>
    </lineage>
</organism>
<proteinExistence type="predicted"/>
<dbReference type="Proteomes" id="UP000092884">
    <property type="component" value="Chromosome"/>
</dbReference>
<dbReference type="SUPFAM" id="SSF51197">
    <property type="entry name" value="Clavaminate synthase-like"/>
    <property type="match status" value="1"/>
</dbReference>
<sequence>MAIIGDIETLHHLFGKTIELESLHCAILNICNPNHPLNQKLLSLKKGEQFKEDLDHGIFVIGHCYQLKSEPFFESHQEYFDFQIVIKGYEHFLFGLPKNFQEKIPYDSSKDLIVWESQTAAYNQVKLCANDMIIFAPYDIHSAGFGTGEETQESVYKVIFKVPTKYIKHKL</sequence>